<evidence type="ECO:0000256" key="2">
    <source>
        <dbReference type="SAM" id="Phobius"/>
    </source>
</evidence>
<keyword evidence="4" id="KW-1185">Reference proteome</keyword>
<evidence type="ECO:0000256" key="1">
    <source>
        <dbReference type="SAM" id="MobiDB-lite"/>
    </source>
</evidence>
<evidence type="ECO:0000313" key="4">
    <source>
        <dbReference type="Proteomes" id="UP000614047"/>
    </source>
</evidence>
<keyword evidence="2" id="KW-0472">Membrane</keyword>
<dbReference type="Proteomes" id="UP000614047">
    <property type="component" value="Unassembled WGS sequence"/>
</dbReference>
<feature type="region of interest" description="Disordered" evidence="1">
    <location>
        <begin position="121"/>
        <end position="144"/>
    </location>
</feature>
<feature type="transmembrane region" description="Helical" evidence="2">
    <location>
        <begin position="147"/>
        <end position="168"/>
    </location>
</feature>
<dbReference type="AlphaFoldDB" id="A0A931DID9"/>
<protein>
    <submittedName>
        <fullName evidence="3">Uncharacterized protein</fullName>
    </submittedName>
</protein>
<proteinExistence type="predicted"/>
<comment type="caution">
    <text evidence="3">The sequence shown here is derived from an EMBL/GenBank/DDBJ whole genome shotgun (WGS) entry which is preliminary data.</text>
</comment>
<reference evidence="3" key="1">
    <citation type="submission" date="2020-11" db="EMBL/GenBank/DDBJ databases">
        <title>Sequencing the genomes of 1000 actinobacteria strains.</title>
        <authorList>
            <person name="Klenk H.-P."/>
        </authorList>
    </citation>
    <scope>NUCLEOTIDE SEQUENCE</scope>
    <source>
        <strain evidence="3">DSM 43175</strain>
    </source>
</reference>
<keyword evidence="2" id="KW-1133">Transmembrane helix</keyword>
<dbReference type="EMBL" id="JADOUA010000001">
    <property type="protein sequence ID" value="MBG6089289.1"/>
    <property type="molecule type" value="Genomic_DNA"/>
</dbReference>
<name>A0A931DID9_9ACTN</name>
<gene>
    <name evidence="3" type="ORF">IW256_003402</name>
</gene>
<accession>A0A931DID9</accession>
<organism evidence="3 4">
    <name type="scientific">Actinomadura viridis</name>
    <dbReference type="NCBI Taxonomy" id="58110"/>
    <lineage>
        <taxon>Bacteria</taxon>
        <taxon>Bacillati</taxon>
        <taxon>Actinomycetota</taxon>
        <taxon>Actinomycetes</taxon>
        <taxon>Streptosporangiales</taxon>
        <taxon>Thermomonosporaceae</taxon>
        <taxon>Actinomadura</taxon>
    </lineage>
</organism>
<keyword evidence="2" id="KW-0812">Transmembrane</keyword>
<dbReference type="RefSeq" id="WP_197011916.1">
    <property type="nucleotide sequence ID" value="NZ_BAABES010000004.1"/>
</dbReference>
<sequence length="177" mass="17433">MRVAARAAHTAAHAAATAAGVVLATGALSAGVPYGALAAAGPGGLDIDPAPGPAGRFLTVAGGCETDDHHVAVTGAARGTGAVTDGWFSVRARVVPDMPGLYRLDVRCAGSGLTRAATFRVAGPPPDGPEARGRVRAGGSPAQGRDLAWPVTGVALLAGAAGVGRALLRHRAARERP</sequence>
<evidence type="ECO:0000313" key="3">
    <source>
        <dbReference type="EMBL" id="MBG6089289.1"/>
    </source>
</evidence>